<evidence type="ECO:0000256" key="1">
    <source>
        <dbReference type="SAM" id="MobiDB-lite"/>
    </source>
</evidence>
<proteinExistence type="predicted"/>
<comment type="caution">
    <text evidence="2">The sequence shown here is derived from an EMBL/GenBank/DDBJ whole genome shotgun (WGS) entry which is preliminary data.</text>
</comment>
<feature type="region of interest" description="Disordered" evidence="1">
    <location>
        <begin position="1"/>
        <end position="281"/>
    </location>
</feature>
<gene>
    <name evidence="2" type="ORF">JX265_007015</name>
</gene>
<feature type="compositionally biased region" description="Polar residues" evidence="1">
    <location>
        <begin position="126"/>
        <end position="137"/>
    </location>
</feature>
<name>A0A9P9WKH0_9PEZI</name>
<dbReference type="InterPro" id="IPR013268">
    <property type="entry name" value="UTP16"/>
</dbReference>
<feature type="compositionally biased region" description="Low complexity" evidence="1">
    <location>
        <begin position="184"/>
        <end position="204"/>
    </location>
</feature>
<feature type="compositionally biased region" description="Basic and acidic residues" evidence="1">
    <location>
        <begin position="59"/>
        <end position="76"/>
    </location>
</feature>
<keyword evidence="3" id="KW-1185">Reference proteome</keyword>
<dbReference type="EMBL" id="JAFIMR010000017">
    <property type="protein sequence ID" value="KAI1868192.1"/>
    <property type="molecule type" value="Genomic_DNA"/>
</dbReference>
<feature type="compositionally biased region" description="Low complexity" evidence="1">
    <location>
        <begin position="153"/>
        <end position="169"/>
    </location>
</feature>
<feature type="compositionally biased region" description="Acidic residues" evidence="1">
    <location>
        <begin position="170"/>
        <end position="183"/>
    </location>
</feature>
<dbReference type="Pfam" id="PF08297">
    <property type="entry name" value="U3_snoRNA_assoc"/>
    <property type="match status" value="1"/>
</dbReference>
<dbReference type="AlphaFoldDB" id="A0A9P9WKH0"/>
<dbReference type="GO" id="GO:0006364">
    <property type="term" value="P:rRNA processing"/>
    <property type="evidence" value="ECO:0007669"/>
    <property type="project" value="InterPro"/>
</dbReference>
<feature type="compositionally biased region" description="Acidic residues" evidence="1">
    <location>
        <begin position="88"/>
        <end position="97"/>
    </location>
</feature>
<dbReference type="Proteomes" id="UP000829685">
    <property type="component" value="Unassembled WGS sequence"/>
</dbReference>
<evidence type="ECO:0000313" key="2">
    <source>
        <dbReference type="EMBL" id="KAI1868192.1"/>
    </source>
</evidence>
<accession>A0A9P9WKH0</accession>
<organism evidence="2 3">
    <name type="scientific">Neoarthrinium moseri</name>
    <dbReference type="NCBI Taxonomy" id="1658444"/>
    <lineage>
        <taxon>Eukaryota</taxon>
        <taxon>Fungi</taxon>
        <taxon>Dikarya</taxon>
        <taxon>Ascomycota</taxon>
        <taxon>Pezizomycotina</taxon>
        <taxon>Sordariomycetes</taxon>
        <taxon>Xylariomycetidae</taxon>
        <taxon>Amphisphaeriales</taxon>
        <taxon>Apiosporaceae</taxon>
        <taxon>Neoarthrinium</taxon>
    </lineage>
</organism>
<dbReference type="GO" id="GO:0030515">
    <property type="term" value="F:snoRNA binding"/>
    <property type="evidence" value="ECO:0007669"/>
    <property type="project" value="InterPro"/>
</dbReference>
<sequence>MAPLTRRRKAAQENEPDAEQLVAPKDLSRGKRKSSGEDELEIPESPDKVTPKRQKLAVRVRDDEHPSTDKRRPSTDKKKRSRSLSIADTEDDGDDGEPTPHQVAKQLELEASQQLDQEFKAAEASQKPSSAATTKTGSRIVFGDDDDVDKYVKAAAAVAAENPKPAAAAADDELEDDSDDEAPEAVSASAAAKETQQAAQAVADAAEKHAATQKRKRQQRDNKLKQQAQKRKRAEKPGGTEAEAAEAERATTSGRRRAEKFNLPSVLPAEFLTDSESGSEDERALRVAKKPKKINFEDAVQTLKVEGRGPRDEIVGTTAYRVMADQDDQKLPPRANHNSKAVKEMLMQRRRVGVPATKVKGFFKRK</sequence>
<reference evidence="2" key="1">
    <citation type="submission" date="2021-03" db="EMBL/GenBank/DDBJ databases">
        <title>Revisited historic fungal species revealed as producer of novel bioactive compounds through whole genome sequencing and comparative genomics.</title>
        <authorList>
            <person name="Vignolle G.A."/>
            <person name="Hochenegger N."/>
            <person name="Mach R.L."/>
            <person name="Mach-Aigner A.R."/>
            <person name="Javad Rahimi M."/>
            <person name="Salim K.A."/>
            <person name="Chan C.M."/>
            <person name="Lim L.B.L."/>
            <person name="Cai F."/>
            <person name="Druzhinina I.S."/>
            <person name="U'Ren J.M."/>
            <person name="Derntl C."/>
        </authorList>
    </citation>
    <scope>NUCLEOTIDE SEQUENCE</scope>
    <source>
        <strain evidence="2">TUCIM 5799</strain>
    </source>
</reference>
<evidence type="ECO:0000313" key="3">
    <source>
        <dbReference type="Proteomes" id="UP000829685"/>
    </source>
</evidence>
<protein>
    <submittedName>
        <fullName evidence="2">Uncharacterized protein</fullName>
    </submittedName>
</protein>